<comment type="caution">
    <text evidence="4">The sequence shown here is derived from an EMBL/GenBank/DDBJ whole genome shotgun (WGS) entry which is preliminary data.</text>
</comment>
<feature type="compositionally biased region" description="Low complexity" evidence="1">
    <location>
        <begin position="1351"/>
        <end position="1368"/>
    </location>
</feature>
<dbReference type="Proteomes" id="UP000260665">
    <property type="component" value="Unassembled WGS sequence"/>
</dbReference>
<dbReference type="InterPro" id="IPR025263">
    <property type="entry name" value="YhdP_central"/>
</dbReference>
<keyword evidence="5" id="KW-1185">Reference proteome</keyword>
<dbReference type="PANTHER" id="PTHR38690">
    <property type="entry name" value="PROTEASE-RELATED"/>
    <property type="match status" value="1"/>
</dbReference>
<name>A0A3E1RB24_9BURK</name>
<dbReference type="RefSeq" id="WP_117177875.1">
    <property type="nucleotide sequence ID" value="NZ_QFZK01000007.1"/>
</dbReference>
<keyword evidence="2" id="KW-0472">Membrane</keyword>
<sequence>MPQANLTPSRWLSAFACASRWLLWILAAAWITSGLLWGGLHFLIVPRIGEFRPWLEQQASQRMGIGVRIGDIVATSNGLIPSVELRDVRLLDADGREALRLPSVLAALSVRSAVGLGFEQLYVAAPELDVRRSADGRIWIAGFVLPEATTDGSAAADWVFAQTELVVRGGRVRWSDELRGLPTLELADVDVLIRNRGRNHSLRVDADPPTGWGTRLSLQGKFLQPLFSRRHGDWRNWSGQLYAEASQVDLEQLRNYVDLGLDLRQGAGSLRAWVDVDHAVLLGATADVALQKVTVKLAPALEPLDLERVSGRLGVQLLDGGRTFSTQALAFDTRDGLHWPGGNVQLSLFEANAQQDAHGTLVADRLDLAAIREIASRLPLNAAVHEGFQRLAPQGLVEKIKLDWQGNIGSPARFGATGRVTQLVLAAQPRVNLGIPGLRGATVDFDMNQSGGRATLALQDGSIEFPGVFEKPVVAFDSLTGDVQWKLDGTHISVETGKLRFANPDAQGEAQIKWQTAPVPNGGSLELRFPGVLDLSGTLGRANLAALPRYLPLDMDKEARDYLAQALVAGEGSNARFRVKGDLARFPFSTPKQGEFQIAGAIRNASYAYAPPLVMPEGSPPWPLLTQVSGDLLLDHDSLQIKAAKGLLATGTGLQFGKTEVAISKLYDAPLVSVTAEARGPLTEALAFVNASPVGGWIGNALARTTVSGSADYKVRLSIPVQHADKSTVQGSIALGGNDFQFAPAVPRVSRAKGVIAFTEGGFSLAGVQARALGGDVRVEGAMNFGNTPLARNTPGALRMNGVATAEGLRLATELGPAARLAQFSSGSTPYSATLAIKSGVPELLVSSTLNGLALSLPPPFAKAAEANLPLRLETTLVRGTQTGAGRLQDQLQVDLGRLASLVYVRDIAGAEPRVLRGSIALGLGVNESAPLPAEGVVANVNLPQLDVDAWSAVVTRLAAAAPGSGNAVPDAATLSYLPNSMALRARELTVGGRQFNQVVLGGAREGPVWRGNVDATELNGYVEYRQSSGSTPGRVYARLTHLVIGQAAQQEVEALLDQQPATVPALDVVVEDMELRGKKLGRVDIQAVNLGGPVREGAREWRLNRFNISTPDATFTATGNWAQVNAQAPAASAGSGARRRTALNFTLDVADTGDLLKRLGTPGVIAKGKGVVAGQVSWLGSPFSPDYASMGGGFNVNMESGQFLKADPGIAKLLGVLSLQSLPRRLVLDFRDVFSDGFAFDFVRGDVTIERGLARTNNLQMKGVNAAVLMEGQADIAKETQNLKVVVIPEINVASASLIYSAINPLIGLTTFLANVILRKPLIEANTQEFLIDGTWVDPHVTKVERKPEAPAAPAPATSAPSKETQP</sequence>
<feature type="region of interest" description="Disordered" evidence="1">
    <location>
        <begin position="1345"/>
        <end position="1368"/>
    </location>
</feature>
<dbReference type="PANTHER" id="PTHR38690:SF1">
    <property type="entry name" value="PROTEASE"/>
    <property type="match status" value="1"/>
</dbReference>
<feature type="transmembrane region" description="Helical" evidence="2">
    <location>
        <begin position="21"/>
        <end position="44"/>
    </location>
</feature>
<evidence type="ECO:0000259" key="3">
    <source>
        <dbReference type="Pfam" id="PF13116"/>
    </source>
</evidence>
<evidence type="ECO:0000313" key="4">
    <source>
        <dbReference type="EMBL" id="RFO96565.1"/>
    </source>
</evidence>
<evidence type="ECO:0000256" key="1">
    <source>
        <dbReference type="SAM" id="MobiDB-lite"/>
    </source>
</evidence>
<protein>
    <submittedName>
        <fullName evidence="4">TIGR02099 family protein</fullName>
    </submittedName>
</protein>
<dbReference type="InterPro" id="IPR011836">
    <property type="entry name" value="YhdP"/>
</dbReference>
<gene>
    <name evidence="4" type="ORF">DIC66_13085</name>
</gene>
<dbReference type="NCBIfam" id="TIGR02099">
    <property type="entry name" value="YhdP family protein"/>
    <property type="match status" value="1"/>
</dbReference>
<dbReference type="Pfam" id="PF13116">
    <property type="entry name" value="YhdP"/>
    <property type="match status" value="1"/>
</dbReference>
<keyword evidence="2" id="KW-0812">Transmembrane</keyword>
<feature type="domain" description="YhdP central" evidence="3">
    <location>
        <begin position="19"/>
        <end position="1342"/>
    </location>
</feature>
<dbReference type="EMBL" id="QFZK01000007">
    <property type="protein sequence ID" value="RFO96565.1"/>
    <property type="molecule type" value="Genomic_DNA"/>
</dbReference>
<proteinExistence type="predicted"/>
<accession>A0A3E1RB24</accession>
<evidence type="ECO:0000313" key="5">
    <source>
        <dbReference type="Proteomes" id="UP000260665"/>
    </source>
</evidence>
<organism evidence="4 5">
    <name type="scientific">Rhodoferax lacus</name>
    <dbReference type="NCBI Taxonomy" id="2184758"/>
    <lineage>
        <taxon>Bacteria</taxon>
        <taxon>Pseudomonadati</taxon>
        <taxon>Pseudomonadota</taxon>
        <taxon>Betaproteobacteria</taxon>
        <taxon>Burkholderiales</taxon>
        <taxon>Comamonadaceae</taxon>
        <taxon>Rhodoferax</taxon>
    </lineage>
</organism>
<reference evidence="4 5" key="1">
    <citation type="submission" date="2018-05" db="EMBL/GenBank/DDBJ databases">
        <title>Rhodoferax soyangensis sp.nov., isolated from an oligotrophic freshwater lake.</title>
        <authorList>
            <person name="Park M."/>
        </authorList>
    </citation>
    <scope>NUCLEOTIDE SEQUENCE [LARGE SCALE GENOMIC DNA]</scope>
    <source>
        <strain evidence="4 5">IMCC26218</strain>
    </source>
</reference>
<evidence type="ECO:0000256" key="2">
    <source>
        <dbReference type="SAM" id="Phobius"/>
    </source>
</evidence>
<keyword evidence="2" id="KW-1133">Transmembrane helix</keyword>
<dbReference type="OrthoDB" id="8521382at2"/>